<protein>
    <submittedName>
        <fullName evidence="2">Uncharacterized protein</fullName>
    </submittedName>
</protein>
<feature type="transmembrane region" description="Helical" evidence="1">
    <location>
        <begin position="46"/>
        <end position="68"/>
    </location>
</feature>
<feature type="transmembrane region" description="Helical" evidence="1">
    <location>
        <begin position="15"/>
        <end position="34"/>
    </location>
</feature>
<evidence type="ECO:0000256" key="1">
    <source>
        <dbReference type="SAM" id="Phobius"/>
    </source>
</evidence>
<keyword evidence="3" id="KW-1185">Reference proteome</keyword>
<evidence type="ECO:0000313" key="2">
    <source>
        <dbReference type="EMBL" id="CDM70468.1"/>
    </source>
</evidence>
<keyword evidence="1" id="KW-0812">Transmembrane</keyword>
<dbReference type="KEGG" id="clt:CM240_3351"/>
<gene>
    <name evidence="2" type="ORF">CM240_3351</name>
</gene>
<dbReference type="OrthoDB" id="2041367at2"/>
<reference evidence="2 3" key="1">
    <citation type="submission" date="2013-11" db="EMBL/GenBank/DDBJ databases">
        <title>Complete genome sequence of Clostridum sp. M2/40.</title>
        <authorList>
            <person name="Wibberg D."/>
            <person name="Puehler A."/>
            <person name="Schlueter A."/>
        </authorList>
    </citation>
    <scope>NUCLEOTIDE SEQUENCE [LARGE SCALE GENOMIC DNA]</scope>
    <source>
        <strain evidence="3">M2/40</strain>
    </source>
</reference>
<dbReference type="HOGENOM" id="CLU_1270448_0_0_9"/>
<keyword evidence="1" id="KW-0472">Membrane</keyword>
<keyword evidence="1" id="KW-1133">Transmembrane helix</keyword>
<dbReference type="STRING" id="1216932.CM240_3351"/>
<organism evidence="2 3">
    <name type="scientific">Clostridium bornimense</name>
    <dbReference type="NCBI Taxonomy" id="1216932"/>
    <lineage>
        <taxon>Bacteria</taxon>
        <taxon>Bacillati</taxon>
        <taxon>Bacillota</taxon>
        <taxon>Clostridia</taxon>
        <taxon>Eubacteriales</taxon>
        <taxon>Clostridiaceae</taxon>
        <taxon>Clostridium</taxon>
    </lineage>
</organism>
<accession>W6S169</accession>
<dbReference type="PATRIC" id="fig|1216932.3.peg.3325"/>
<dbReference type="InterPro" id="IPR046555">
    <property type="entry name" value="DUF6709"/>
</dbReference>
<name>W6S169_9CLOT</name>
<dbReference type="RefSeq" id="WP_044040642.1">
    <property type="nucleotide sequence ID" value="NZ_HG917869.1"/>
</dbReference>
<dbReference type="AlphaFoldDB" id="W6S169"/>
<dbReference type="EMBL" id="HG917869">
    <property type="protein sequence ID" value="CDM70468.1"/>
    <property type="molecule type" value="Genomic_DNA"/>
</dbReference>
<sequence>MNLKSLIRKPMKRRLFLCGIGFLIVGFIIIIFNIEEYNENIIYKLLPSMLTIIISVLSSLLILIINFFNPKSIKNYRNFCAYVHTPFEEDLNNQLKGNTEKIDRCILTDDWVIILYPFSIKVFNAHDIIWAYKSRVKDSISGIQIANNTYLHIHLSNRKKITIEVNISNCEILIDALFSRAKCGYFGYSHKLKKRWLYDKTNLIKDIISNEQLIVVN</sequence>
<proteinExistence type="predicted"/>
<evidence type="ECO:0000313" key="3">
    <source>
        <dbReference type="Proteomes" id="UP000019426"/>
    </source>
</evidence>
<dbReference type="Proteomes" id="UP000019426">
    <property type="component" value="Chromosome M2/40_rep2"/>
</dbReference>
<dbReference type="Pfam" id="PF20456">
    <property type="entry name" value="DUF6709"/>
    <property type="match status" value="1"/>
</dbReference>